<dbReference type="EMBL" id="SPUM01000146">
    <property type="protein sequence ID" value="TFW27722.1"/>
    <property type="molecule type" value="Genomic_DNA"/>
</dbReference>
<evidence type="ECO:0000313" key="2">
    <source>
        <dbReference type="EMBL" id="TFW27722.1"/>
    </source>
</evidence>
<feature type="chain" id="PRO_5021459997" description="Transporter" evidence="1">
    <location>
        <begin position="23"/>
        <end position="260"/>
    </location>
</feature>
<feature type="signal peptide" evidence="1">
    <location>
        <begin position="1"/>
        <end position="22"/>
    </location>
</feature>
<dbReference type="RefSeq" id="WP_135191961.1">
    <property type="nucleotide sequence ID" value="NZ_SPUM01000146.1"/>
</dbReference>
<protein>
    <recommendedName>
        <fullName evidence="4">Transporter</fullName>
    </recommendedName>
</protein>
<comment type="caution">
    <text evidence="2">The sequence shown here is derived from an EMBL/GenBank/DDBJ whole genome shotgun (WGS) entry which is preliminary data.</text>
</comment>
<sequence length="260" mass="29321">MPRSVRLLAGVCVMLASISARADLYDEIQVYDDYINRPKQFGLELHLNRTMSGRSTPDYPGEIPPAHGTRATFEFSYGLTEQVELGAYLPTVFDQHGNYYLAGSKLRLKWVPRRAPEEGGVFYGANFELGSIRHQFEASRYAFELRPIIGYRDPDWLFVINPVLGYPLSRGYRADGFDFSPQLKVSRNVQPGIGVGIETYMSFGKLFKPTPLRKGAQTLYLALDVDRAPWVFNVGIGRGLTAASDRWTIKAIFELPVDVR</sequence>
<gene>
    <name evidence="2" type="ORF">E4O92_22940</name>
</gene>
<dbReference type="AlphaFoldDB" id="A0A4Y9SM20"/>
<proteinExistence type="predicted"/>
<dbReference type="Proteomes" id="UP000297258">
    <property type="component" value="Unassembled WGS sequence"/>
</dbReference>
<dbReference type="OrthoDB" id="5948508at2"/>
<keyword evidence="1" id="KW-0732">Signal</keyword>
<evidence type="ECO:0000313" key="3">
    <source>
        <dbReference type="Proteomes" id="UP000297258"/>
    </source>
</evidence>
<name>A0A4Y9SM20_9BURK</name>
<organism evidence="2 3">
    <name type="scientific">Massilia horti</name>
    <dbReference type="NCBI Taxonomy" id="2562153"/>
    <lineage>
        <taxon>Bacteria</taxon>
        <taxon>Pseudomonadati</taxon>
        <taxon>Pseudomonadota</taxon>
        <taxon>Betaproteobacteria</taxon>
        <taxon>Burkholderiales</taxon>
        <taxon>Oxalobacteraceae</taxon>
        <taxon>Telluria group</taxon>
        <taxon>Massilia</taxon>
    </lineage>
</organism>
<reference evidence="2 3" key="1">
    <citation type="submission" date="2019-03" db="EMBL/GenBank/DDBJ databases">
        <title>Draft genome of Massilia hortus sp. nov., a novel bacterial species of the Oxalobacteraceae family.</title>
        <authorList>
            <person name="Peta V."/>
            <person name="Raths R."/>
            <person name="Bucking H."/>
        </authorList>
    </citation>
    <scope>NUCLEOTIDE SEQUENCE [LARGE SCALE GENOMIC DNA]</scope>
    <source>
        <strain evidence="2 3">ONC3</strain>
    </source>
</reference>
<keyword evidence="3" id="KW-1185">Reference proteome</keyword>
<accession>A0A4Y9SM20</accession>
<evidence type="ECO:0008006" key="4">
    <source>
        <dbReference type="Google" id="ProtNLM"/>
    </source>
</evidence>
<evidence type="ECO:0000256" key="1">
    <source>
        <dbReference type="SAM" id="SignalP"/>
    </source>
</evidence>